<dbReference type="PROSITE" id="PS50977">
    <property type="entry name" value="HTH_TETR_2"/>
    <property type="match status" value="1"/>
</dbReference>
<accession>A0A9D6V132</accession>
<organism evidence="5 6">
    <name type="scientific">Desulfomonile tiedjei</name>
    <dbReference type="NCBI Taxonomy" id="2358"/>
    <lineage>
        <taxon>Bacteria</taxon>
        <taxon>Pseudomonadati</taxon>
        <taxon>Thermodesulfobacteriota</taxon>
        <taxon>Desulfomonilia</taxon>
        <taxon>Desulfomonilales</taxon>
        <taxon>Desulfomonilaceae</taxon>
        <taxon>Desulfomonile</taxon>
    </lineage>
</organism>
<dbReference type="InterPro" id="IPR050109">
    <property type="entry name" value="HTH-type_TetR-like_transc_reg"/>
</dbReference>
<dbReference type="Gene3D" id="1.10.10.60">
    <property type="entry name" value="Homeodomain-like"/>
    <property type="match status" value="1"/>
</dbReference>
<dbReference type="Proteomes" id="UP000807825">
    <property type="component" value="Unassembled WGS sequence"/>
</dbReference>
<dbReference type="PRINTS" id="PR00455">
    <property type="entry name" value="HTHTETR"/>
</dbReference>
<dbReference type="SUPFAM" id="SSF46689">
    <property type="entry name" value="Homeodomain-like"/>
    <property type="match status" value="1"/>
</dbReference>
<dbReference type="InterPro" id="IPR036271">
    <property type="entry name" value="Tet_transcr_reg_TetR-rel_C_sf"/>
</dbReference>
<dbReference type="InterPro" id="IPR041490">
    <property type="entry name" value="KstR2_TetR_C"/>
</dbReference>
<evidence type="ECO:0000313" key="5">
    <source>
        <dbReference type="EMBL" id="MBI5248096.1"/>
    </source>
</evidence>
<feature type="domain" description="HTH tetR-type" evidence="4">
    <location>
        <begin position="19"/>
        <end position="79"/>
    </location>
</feature>
<dbReference type="SUPFAM" id="SSF48498">
    <property type="entry name" value="Tetracyclin repressor-like, C-terminal domain"/>
    <property type="match status" value="1"/>
</dbReference>
<feature type="DNA-binding region" description="H-T-H motif" evidence="2">
    <location>
        <begin position="42"/>
        <end position="61"/>
    </location>
</feature>
<dbReference type="Gene3D" id="1.10.357.10">
    <property type="entry name" value="Tetracycline Repressor, domain 2"/>
    <property type="match status" value="1"/>
</dbReference>
<reference evidence="5" key="1">
    <citation type="submission" date="2020-07" db="EMBL/GenBank/DDBJ databases">
        <title>Huge and variable diversity of episymbiotic CPR bacteria and DPANN archaea in groundwater ecosystems.</title>
        <authorList>
            <person name="He C.Y."/>
            <person name="Keren R."/>
            <person name="Whittaker M."/>
            <person name="Farag I.F."/>
            <person name="Doudna J."/>
            <person name="Cate J.H.D."/>
            <person name="Banfield J.F."/>
        </authorList>
    </citation>
    <scope>NUCLEOTIDE SEQUENCE</scope>
    <source>
        <strain evidence="5">NC_groundwater_1664_Pr3_B-0.1um_52_9</strain>
    </source>
</reference>
<dbReference type="Pfam" id="PF00440">
    <property type="entry name" value="TetR_N"/>
    <property type="match status" value="1"/>
</dbReference>
<gene>
    <name evidence="5" type="ORF">HY912_01255</name>
</gene>
<dbReference type="GO" id="GO:0003700">
    <property type="term" value="F:DNA-binding transcription factor activity"/>
    <property type="evidence" value="ECO:0007669"/>
    <property type="project" value="TreeGrafter"/>
</dbReference>
<dbReference type="EMBL" id="JACRDE010000040">
    <property type="protein sequence ID" value="MBI5248096.1"/>
    <property type="molecule type" value="Genomic_DNA"/>
</dbReference>
<evidence type="ECO:0000256" key="1">
    <source>
        <dbReference type="ARBA" id="ARBA00023125"/>
    </source>
</evidence>
<protein>
    <submittedName>
        <fullName evidence="5">TetR/AcrR family transcriptional regulator</fullName>
    </submittedName>
</protein>
<dbReference type="Pfam" id="PF17932">
    <property type="entry name" value="TetR_C_24"/>
    <property type="match status" value="1"/>
</dbReference>
<name>A0A9D6V132_9BACT</name>
<dbReference type="PROSITE" id="PS01081">
    <property type="entry name" value="HTH_TETR_1"/>
    <property type="match status" value="1"/>
</dbReference>
<feature type="compositionally biased region" description="Basic and acidic residues" evidence="3">
    <location>
        <begin position="1"/>
        <end position="12"/>
    </location>
</feature>
<dbReference type="InterPro" id="IPR001647">
    <property type="entry name" value="HTH_TetR"/>
</dbReference>
<evidence type="ECO:0000313" key="6">
    <source>
        <dbReference type="Proteomes" id="UP000807825"/>
    </source>
</evidence>
<dbReference type="InterPro" id="IPR009057">
    <property type="entry name" value="Homeodomain-like_sf"/>
</dbReference>
<evidence type="ECO:0000259" key="4">
    <source>
        <dbReference type="PROSITE" id="PS50977"/>
    </source>
</evidence>
<dbReference type="GO" id="GO:0000976">
    <property type="term" value="F:transcription cis-regulatory region binding"/>
    <property type="evidence" value="ECO:0007669"/>
    <property type="project" value="TreeGrafter"/>
</dbReference>
<dbReference type="InterPro" id="IPR023772">
    <property type="entry name" value="DNA-bd_HTH_TetR-type_CS"/>
</dbReference>
<evidence type="ECO:0000256" key="2">
    <source>
        <dbReference type="PROSITE-ProRule" id="PRU00335"/>
    </source>
</evidence>
<dbReference type="AlphaFoldDB" id="A0A9D6V132"/>
<comment type="caution">
    <text evidence="5">The sequence shown here is derived from an EMBL/GenBank/DDBJ whole genome shotgun (WGS) entry which is preliminary data.</text>
</comment>
<proteinExistence type="predicted"/>
<dbReference type="PANTHER" id="PTHR30055:SF226">
    <property type="entry name" value="HTH-TYPE TRANSCRIPTIONAL REGULATOR PKSA"/>
    <property type="match status" value="1"/>
</dbReference>
<dbReference type="PANTHER" id="PTHR30055">
    <property type="entry name" value="HTH-TYPE TRANSCRIPTIONAL REGULATOR RUTR"/>
    <property type="match status" value="1"/>
</dbReference>
<sequence length="218" mass="25557">MINRPEREGPARERKKPVRTSKEEIQEKAMDLFMKSGYHGMSTRDLCKALGISRPTLYWYFKDKEDILFSLHKNRLERGIRPLLARMKEIDDPLTRIRLFIHQHTRTVCSSPDTKVLINETEYLAPEHAQWVRGLWGELLDELRQTLRELKEDGTIKEVDELFAAFSLIGIVMWPYTWFDHTRPEGIEGLIDTIEEMFFTGLLKPSISWRARGLSNPA</sequence>
<feature type="region of interest" description="Disordered" evidence="3">
    <location>
        <begin position="1"/>
        <end position="22"/>
    </location>
</feature>
<keyword evidence="1 2" id="KW-0238">DNA-binding</keyword>
<evidence type="ECO:0000256" key="3">
    <source>
        <dbReference type="SAM" id="MobiDB-lite"/>
    </source>
</evidence>